<proteinExistence type="inferred from homology"/>
<protein>
    <submittedName>
        <fullName evidence="15">Iron complex outermembrane receptor protein</fullName>
    </submittedName>
</protein>
<keyword evidence="3 10" id="KW-0813">Transport</keyword>
<dbReference type="InterPro" id="IPR039426">
    <property type="entry name" value="TonB-dep_rcpt-like"/>
</dbReference>
<evidence type="ECO:0000256" key="7">
    <source>
        <dbReference type="ARBA" id="ARBA00023136"/>
    </source>
</evidence>
<dbReference type="NCBIfam" id="TIGR01783">
    <property type="entry name" value="TonB-siderophor"/>
    <property type="match status" value="1"/>
</dbReference>
<dbReference type="GO" id="GO:0009279">
    <property type="term" value="C:cell outer membrane"/>
    <property type="evidence" value="ECO:0007669"/>
    <property type="project" value="UniProtKB-SubCell"/>
</dbReference>
<keyword evidence="4 10" id="KW-1134">Transmembrane beta strand</keyword>
<name>A0A419W6B3_9BACT</name>
<dbReference type="GO" id="GO:0015891">
    <property type="term" value="P:siderophore transport"/>
    <property type="evidence" value="ECO:0007669"/>
    <property type="project" value="InterPro"/>
</dbReference>
<dbReference type="PANTHER" id="PTHR32552:SF82">
    <property type="entry name" value="FCUA PROTEIN"/>
    <property type="match status" value="1"/>
</dbReference>
<keyword evidence="16" id="KW-1185">Reference proteome</keyword>
<dbReference type="Pfam" id="PF00593">
    <property type="entry name" value="TonB_dep_Rec_b-barrel"/>
    <property type="match status" value="1"/>
</dbReference>
<dbReference type="InterPro" id="IPR012910">
    <property type="entry name" value="Plug_dom"/>
</dbReference>
<gene>
    <name evidence="15" type="ORF">BC643_1360</name>
</gene>
<evidence type="ECO:0000256" key="2">
    <source>
        <dbReference type="ARBA" id="ARBA00009810"/>
    </source>
</evidence>
<keyword evidence="12" id="KW-0732">Signal</keyword>
<evidence type="ECO:0000313" key="15">
    <source>
        <dbReference type="EMBL" id="RKD91011.1"/>
    </source>
</evidence>
<feature type="domain" description="TonB-dependent receptor plug" evidence="14">
    <location>
        <begin position="141"/>
        <end position="232"/>
    </location>
</feature>
<dbReference type="InterPro" id="IPR037066">
    <property type="entry name" value="Plug_dom_sf"/>
</dbReference>
<evidence type="ECO:0000259" key="13">
    <source>
        <dbReference type="Pfam" id="PF00593"/>
    </source>
</evidence>
<dbReference type="Pfam" id="PF07715">
    <property type="entry name" value="Plug"/>
    <property type="match status" value="1"/>
</dbReference>
<evidence type="ECO:0000256" key="12">
    <source>
        <dbReference type="SAM" id="SignalP"/>
    </source>
</evidence>
<sequence length="782" mass="86776">MKRITCQAAVQLLLALILHLNLSAQKTGTIQGKVVTSDEQKAAFVNVFIPGTTYGTTTNNDGIFTLRGVPAGQQEISFSLIGLETKTVKLDVNENQLTDAGTIVLTEKLSVLEEAVVVANRLNQFAAKSTEYVAGIPLKNIDNPQSYSSITGALMEEQMVTDLTDAMKSITGGGGYVKSNEGNISVYLRGFRSDAYVKDGMLSFVRVPVDPQNVERMEIIKGPSAVMYGSANNNVSSYGGVLNRVSKKPMEHKSMELSYSTGSWELNRLTADINSPLDSAGKALFRVNGAYHSENSFKDAGMQRDYLFAPSLTYQFNDKLKISLLTEFFHTKRTLTFANGVANTVTAKTWNDLAWDYDKSYWSNAMAGEMSSKTVTGFVEYQISPRIKSTTGLSTAEIDVEANFLRLYFTSDTTVQPWVLQYMPRTAGSIHAKQEFSGDFDLGKLNNKFLAGASYVRVYDRYQRNTGTWIRYDVVDMTTGTSPTYSPDAHQQLADAAGITATRTSYDTYSAYLSDAISFNDYVTFLGGIRYDRNSLDNTFTNGVEGTNGYDLNAFSYKAGLVISPVKDQVSVFGNYMNGYNLVSPGADNTGEQIDWDPEYAKQWEVGTKIDLFEKKLMSTISYYHINIENQVITSNGEQFQNGTNTTSKGVEVELIANPIPGLNFVSGYTHNKAYYDETPEYRMTYSPENLFNFWGSYRVMKGDLKGLGCGLGLNYASETFVNTTNTFGSEAYTVADATVFYDLPKIRFSLKVDNLSDKQYYNPYGQAQKPRNFKIGITYQL</sequence>
<keyword evidence="9 10" id="KW-0998">Cell outer membrane</keyword>
<dbReference type="InterPro" id="IPR010105">
    <property type="entry name" value="TonB_sidphr_rcpt"/>
</dbReference>
<feature type="signal peptide" evidence="12">
    <location>
        <begin position="1"/>
        <end position="24"/>
    </location>
</feature>
<dbReference type="RefSeq" id="WP_147377156.1">
    <property type="nucleotide sequence ID" value="NZ_RAPN01000001.1"/>
</dbReference>
<dbReference type="InterPro" id="IPR000531">
    <property type="entry name" value="Beta-barrel_TonB"/>
</dbReference>
<dbReference type="EMBL" id="RAPN01000001">
    <property type="protein sequence ID" value="RKD91011.1"/>
    <property type="molecule type" value="Genomic_DNA"/>
</dbReference>
<evidence type="ECO:0000256" key="3">
    <source>
        <dbReference type="ARBA" id="ARBA00022448"/>
    </source>
</evidence>
<comment type="subcellular location">
    <subcellularLocation>
        <location evidence="1 10">Cell outer membrane</location>
        <topology evidence="1 10">Multi-pass membrane protein</topology>
    </subcellularLocation>
</comment>
<comment type="similarity">
    <text evidence="2 10 11">Belongs to the TonB-dependent receptor family.</text>
</comment>
<dbReference type="GO" id="GO:0015344">
    <property type="term" value="F:siderophore uptake transmembrane transporter activity"/>
    <property type="evidence" value="ECO:0007669"/>
    <property type="project" value="TreeGrafter"/>
</dbReference>
<evidence type="ECO:0000256" key="11">
    <source>
        <dbReference type="RuleBase" id="RU003357"/>
    </source>
</evidence>
<feature type="chain" id="PRO_5019560974" evidence="12">
    <location>
        <begin position="25"/>
        <end position="782"/>
    </location>
</feature>
<dbReference type="CDD" id="cd01347">
    <property type="entry name" value="ligand_gated_channel"/>
    <property type="match status" value="1"/>
</dbReference>
<evidence type="ECO:0000256" key="1">
    <source>
        <dbReference type="ARBA" id="ARBA00004571"/>
    </source>
</evidence>
<reference evidence="15 16" key="1">
    <citation type="submission" date="2018-09" db="EMBL/GenBank/DDBJ databases">
        <title>Genomic Encyclopedia of Archaeal and Bacterial Type Strains, Phase II (KMG-II): from individual species to whole genera.</title>
        <authorList>
            <person name="Goeker M."/>
        </authorList>
    </citation>
    <scope>NUCLEOTIDE SEQUENCE [LARGE SCALE GENOMIC DNA]</scope>
    <source>
        <strain evidence="15 16">DSM 27148</strain>
    </source>
</reference>
<keyword evidence="6 11" id="KW-0798">TonB box</keyword>
<evidence type="ECO:0000256" key="10">
    <source>
        <dbReference type="PROSITE-ProRule" id="PRU01360"/>
    </source>
</evidence>
<dbReference type="InterPro" id="IPR013784">
    <property type="entry name" value="Carb-bd-like_fold"/>
</dbReference>
<keyword evidence="5 10" id="KW-0812">Transmembrane</keyword>
<dbReference type="Proteomes" id="UP000283387">
    <property type="component" value="Unassembled WGS sequence"/>
</dbReference>
<dbReference type="GO" id="GO:0038023">
    <property type="term" value="F:signaling receptor activity"/>
    <property type="evidence" value="ECO:0007669"/>
    <property type="project" value="InterPro"/>
</dbReference>
<dbReference type="OrthoDB" id="9775095at2"/>
<evidence type="ECO:0000256" key="8">
    <source>
        <dbReference type="ARBA" id="ARBA00023170"/>
    </source>
</evidence>
<evidence type="ECO:0000256" key="5">
    <source>
        <dbReference type="ARBA" id="ARBA00022692"/>
    </source>
</evidence>
<feature type="domain" description="TonB-dependent receptor-like beta-barrel" evidence="13">
    <location>
        <begin position="334"/>
        <end position="756"/>
    </location>
</feature>
<dbReference type="PANTHER" id="PTHR32552">
    <property type="entry name" value="FERRICHROME IRON RECEPTOR-RELATED"/>
    <property type="match status" value="1"/>
</dbReference>
<dbReference type="SUPFAM" id="SSF56935">
    <property type="entry name" value="Porins"/>
    <property type="match status" value="1"/>
</dbReference>
<evidence type="ECO:0000256" key="4">
    <source>
        <dbReference type="ARBA" id="ARBA00022452"/>
    </source>
</evidence>
<organism evidence="15 16">
    <name type="scientific">Mangrovibacterium diazotrophicum</name>
    <dbReference type="NCBI Taxonomy" id="1261403"/>
    <lineage>
        <taxon>Bacteria</taxon>
        <taxon>Pseudomonadati</taxon>
        <taxon>Bacteroidota</taxon>
        <taxon>Bacteroidia</taxon>
        <taxon>Marinilabiliales</taxon>
        <taxon>Prolixibacteraceae</taxon>
        <taxon>Mangrovibacterium</taxon>
    </lineage>
</organism>
<dbReference type="Gene3D" id="2.170.130.10">
    <property type="entry name" value="TonB-dependent receptor, plug domain"/>
    <property type="match status" value="1"/>
</dbReference>
<keyword evidence="8 15" id="KW-0675">Receptor</keyword>
<comment type="caution">
    <text evidence="15">The sequence shown here is derived from an EMBL/GenBank/DDBJ whole genome shotgun (WGS) entry which is preliminary data.</text>
</comment>
<accession>A0A419W6B3</accession>
<keyword evidence="7 10" id="KW-0472">Membrane</keyword>
<dbReference type="Pfam" id="PF13715">
    <property type="entry name" value="CarbopepD_reg_2"/>
    <property type="match status" value="1"/>
</dbReference>
<dbReference type="PROSITE" id="PS52016">
    <property type="entry name" value="TONB_DEPENDENT_REC_3"/>
    <property type="match status" value="1"/>
</dbReference>
<dbReference type="AlphaFoldDB" id="A0A419W6B3"/>
<evidence type="ECO:0000256" key="6">
    <source>
        <dbReference type="ARBA" id="ARBA00023077"/>
    </source>
</evidence>
<dbReference type="Gene3D" id="2.60.40.1120">
    <property type="entry name" value="Carboxypeptidase-like, regulatory domain"/>
    <property type="match status" value="1"/>
</dbReference>
<evidence type="ECO:0000313" key="16">
    <source>
        <dbReference type="Proteomes" id="UP000283387"/>
    </source>
</evidence>
<dbReference type="InterPro" id="IPR036942">
    <property type="entry name" value="Beta-barrel_TonB_sf"/>
</dbReference>
<evidence type="ECO:0000259" key="14">
    <source>
        <dbReference type="Pfam" id="PF07715"/>
    </source>
</evidence>
<dbReference type="Gene3D" id="2.40.170.20">
    <property type="entry name" value="TonB-dependent receptor, beta-barrel domain"/>
    <property type="match status" value="1"/>
</dbReference>
<dbReference type="GO" id="GO:0030246">
    <property type="term" value="F:carbohydrate binding"/>
    <property type="evidence" value="ECO:0007669"/>
    <property type="project" value="InterPro"/>
</dbReference>
<evidence type="ECO:0000256" key="9">
    <source>
        <dbReference type="ARBA" id="ARBA00023237"/>
    </source>
</evidence>
<dbReference type="SUPFAM" id="SSF49452">
    <property type="entry name" value="Starch-binding domain-like"/>
    <property type="match status" value="1"/>
</dbReference>